<dbReference type="RefSeq" id="WP_055264219.1">
    <property type="nucleotide sequence ID" value="NZ_CABIXQ010000004.1"/>
</dbReference>
<dbReference type="CDD" id="cd05010">
    <property type="entry name" value="SIS_AgaS_like"/>
    <property type="match status" value="1"/>
</dbReference>
<sequence>MNIFNINEEQMKKTLSSFTLKEIYQQPKTWLKTLNQIKESKQAIQSFIDKVIKCDDFDVILTGAGTSEFIGNSLYSYLNKELNYKVKSYGTTDIVATPENYLSKTKPTLLVSFGRSGNSPESIGAVEAASVVCNNLYNLFITCNKDGALSKMADELDNCYAINLTDETHDQSFAMTSSFSNMYLAAYLCFNLDELEQKESMLNKVCSSTQNFLDNNYEIASKIIDEFNFERIVYLGSNTLKGISQESSLKMLELTAGKTVAVFDTPLGFRHGPKSIIDDSTLTVIYVSNDEYTYKYELDLIREISSQRKNNKLVVVSDKHSEELDTLADYTVSYNINSNANNAELGLAYITFAQTLAVLKSLSMDLTPDNPCPSGEVNRVVKGVTLYQYTCK</sequence>
<feature type="domain" description="SIS" evidence="5">
    <location>
        <begin position="219"/>
        <end position="371"/>
    </location>
</feature>
<keyword evidence="2" id="KW-0677">Repeat</keyword>
<dbReference type="Pfam" id="PF01380">
    <property type="entry name" value="SIS"/>
    <property type="match status" value="2"/>
</dbReference>
<keyword evidence="6" id="KW-0413">Isomerase</keyword>
<gene>
    <name evidence="6" type="primary">agaS</name>
    <name evidence="6" type="ORF">ERS852471_00830</name>
</gene>
<evidence type="ECO:0000259" key="5">
    <source>
        <dbReference type="PROSITE" id="PS51464"/>
    </source>
</evidence>
<dbReference type="EC" id="5.3.1.-" evidence="6"/>
<evidence type="ECO:0000256" key="2">
    <source>
        <dbReference type="ARBA" id="ARBA00022737"/>
    </source>
</evidence>
<dbReference type="CDD" id="cd05008">
    <property type="entry name" value="SIS_GlmS_GlmD_1"/>
    <property type="match status" value="1"/>
</dbReference>
<feature type="domain" description="SIS" evidence="5">
    <location>
        <begin position="48"/>
        <end position="200"/>
    </location>
</feature>
<organism evidence="6 7">
    <name type="scientific">Clostridium disporicum</name>
    <dbReference type="NCBI Taxonomy" id="84024"/>
    <lineage>
        <taxon>Bacteria</taxon>
        <taxon>Bacillati</taxon>
        <taxon>Bacillota</taxon>
        <taxon>Clostridia</taxon>
        <taxon>Eubacteriales</taxon>
        <taxon>Clostridiaceae</taxon>
        <taxon>Clostridium</taxon>
    </lineage>
</organism>
<dbReference type="OrthoDB" id="9779207at2"/>
<dbReference type="GO" id="GO:0097367">
    <property type="term" value="F:carbohydrate derivative binding"/>
    <property type="evidence" value="ECO:0007669"/>
    <property type="project" value="InterPro"/>
</dbReference>
<dbReference type="InterPro" id="IPR035466">
    <property type="entry name" value="GlmS/AgaS_SIS"/>
</dbReference>
<proteinExistence type="inferred from homology"/>
<evidence type="ECO:0000256" key="4">
    <source>
        <dbReference type="ARBA" id="ARBA00029292"/>
    </source>
</evidence>
<dbReference type="PANTHER" id="PTHR32502:SF3">
    <property type="entry name" value="D-GALACTOSAMINE-6-PHOSPHATE DEAMINASE AGAS-RELATED"/>
    <property type="match status" value="1"/>
</dbReference>
<accession>A0A174BR87</accession>
<evidence type="ECO:0000256" key="1">
    <source>
        <dbReference type="ARBA" id="ARBA00007748"/>
    </source>
</evidence>
<dbReference type="PANTHER" id="PTHR32502">
    <property type="entry name" value="N-ACETYLGALACTOSAMINE PERMEASE II COMPONENT-RELATED"/>
    <property type="match status" value="1"/>
</dbReference>
<evidence type="ECO:0000313" key="7">
    <source>
        <dbReference type="Proteomes" id="UP000095594"/>
    </source>
</evidence>
<name>A0A174BR87_9CLOT</name>
<dbReference type="InterPro" id="IPR001347">
    <property type="entry name" value="SIS_dom"/>
</dbReference>
<dbReference type="Proteomes" id="UP000095594">
    <property type="component" value="Unassembled WGS sequence"/>
</dbReference>
<dbReference type="GO" id="GO:1901135">
    <property type="term" value="P:carbohydrate derivative metabolic process"/>
    <property type="evidence" value="ECO:0007669"/>
    <property type="project" value="InterPro"/>
</dbReference>
<reference evidence="6 7" key="1">
    <citation type="submission" date="2015-09" db="EMBL/GenBank/DDBJ databases">
        <authorList>
            <consortium name="Pathogen Informatics"/>
        </authorList>
    </citation>
    <scope>NUCLEOTIDE SEQUENCE [LARGE SCALE GENOMIC DNA]</scope>
    <source>
        <strain evidence="6 7">2789STDY5834856</strain>
    </source>
</reference>
<evidence type="ECO:0000256" key="3">
    <source>
        <dbReference type="ARBA" id="ARBA00022801"/>
    </source>
</evidence>
<dbReference type="GO" id="GO:0016853">
    <property type="term" value="F:isomerase activity"/>
    <property type="evidence" value="ECO:0007669"/>
    <property type="project" value="UniProtKB-KW"/>
</dbReference>
<evidence type="ECO:0000313" key="6">
    <source>
        <dbReference type="EMBL" id="CUO02200.1"/>
    </source>
</evidence>
<dbReference type="SUPFAM" id="SSF53697">
    <property type="entry name" value="SIS domain"/>
    <property type="match status" value="1"/>
</dbReference>
<dbReference type="InterPro" id="IPR035464">
    <property type="entry name" value="SIS_AgaS"/>
</dbReference>
<keyword evidence="3" id="KW-0378">Hydrolase</keyword>
<dbReference type="InterPro" id="IPR046348">
    <property type="entry name" value="SIS_dom_sf"/>
</dbReference>
<comment type="catalytic activity">
    <reaction evidence="4">
        <text>D-galactosamine 6-phosphate + H2O = D-tagatopyranose 1-phosphate + NH4(+)</text>
        <dbReference type="Rhea" id="RHEA:47680"/>
        <dbReference type="ChEBI" id="CHEBI:15377"/>
        <dbReference type="ChEBI" id="CHEBI:28938"/>
        <dbReference type="ChEBI" id="CHEBI:71674"/>
        <dbReference type="ChEBI" id="CHEBI:138150"/>
    </reaction>
</comment>
<dbReference type="AlphaFoldDB" id="A0A174BR87"/>
<dbReference type="GO" id="GO:0009401">
    <property type="term" value="P:phosphoenolpyruvate-dependent sugar phosphotransferase system"/>
    <property type="evidence" value="ECO:0007669"/>
    <property type="project" value="TreeGrafter"/>
</dbReference>
<dbReference type="InterPro" id="IPR050303">
    <property type="entry name" value="GatZ_KbaZ_carbometab"/>
</dbReference>
<dbReference type="EMBL" id="CYZX01000004">
    <property type="protein sequence ID" value="CUO02200.1"/>
    <property type="molecule type" value="Genomic_DNA"/>
</dbReference>
<dbReference type="GO" id="GO:0016787">
    <property type="term" value="F:hydrolase activity"/>
    <property type="evidence" value="ECO:0007669"/>
    <property type="project" value="UniProtKB-KW"/>
</dbReference>
<dbReference type="PROSITE" id="PS51464">
    <property type="entry name" value="SIS"/>
    <property type="match status" value="2"/>
</dbReference>
<comment type="similarity">
    <text evidence="1">Belongs to the SIS family. AgaS subfamily.</text>
</comment>
<dbReference type="GO" id="GO:0005886">
    <property type="term" value="C:plasma membrane"/>
    <property type="evidence" value="ECO:0007669"/>
    <property type="project" value="TreeGrafter"/>
</dbReference>
<dbReference type="Gene3D" id="3.40.50.10490">
    <property type="entry name" value="Glucose-6-phosphate isomerase like protein, domain 1"/>
    <property type="match status" value="2"/>
</dbReference>
<protein>
    <submittedName>
        <fullName evidence="6">Phosphosugar isomerase</fullName>
        <ecNumber evidence="6">5.3.1.-</ecNumber>
    </submittedName>
</protein>